<feature type="domain" description="HTH tetR-type" evidence="5">
    <location>
        <begin position="3"/>
        <end position="63"/>
    </location>
</feature>
<dbReference type="InterPro" id="IPR036271">
    <property type="entry name" value="Tet_transcr_reg_TetR-rel_C_sf"/>
</dbReference>
<evidence type="ECO:0000313" key="7">
    <source>
        <dbReference type="Proteomes" id="UP000218327"/>
    </source>
</evidence>
<feature type="DNA-binding region" description="H-T-H motif" evidence="4">
    <location>
        <begin position="26"/>
        <end position="45"/>
    </location>
</feature>
<name>A0A2A5B703_9GAMM</name>
<accession>A0A2A5B703</accession>
<evidence type="ECO:0000256" key="3">
    <source>
        <dbReference type="ARBA" id="ARBA00023163"/>
    </source>
</evidence>
<gene>
    <name evidence="6" type="ORF">COA96_04030</name>
</gene>
<dbReference type="PANTHER" id="PTHR30055:SF151">
    <property type="entry name" value="TRANSCRIPTIONAL REGULATORY PROTEIN"/>
    <property type="match status" value="1"/>
</dbReference>
<reference evidence="7" key="1">
    <citation type="submission" date="2017-08" db="EMBL/GenBank/DDBJ databases">
        <title>A dynamic microbial community with high functional redundancy inhabits the cold, oxic subseafloor aquifer.</title>
        <authorList>
            <person name="Tully B.J."/>
            <person name="Wheat C.G."/>
            <person name="Glazer B.T."/>
            <person name="Huber J.A."/>
        </authorList>
    </citation>
    <scope>NUCLEOTIDE SEQUENCE [LARGE SCALE GENOMIC DNA]</scope>
</reference>
<sequence length="200" mass="22567">MAEVNPQSIAAAALRIADENGVKGFTMRAVAGALNVTPMALYHHVKNKAALAALLIDSIIREHPLPPSTGDWQEDLWSMAQWARENIHAHPAVADIRRHYQIWTPSILQMTERWLSLWQQSGLEPDKALLAATSSSLSITGFVEEEMFFRTMPPPTEEMLSMLPNVRLMFDMQPDSAMQFELFMRSLIEGLYTRLSEQTS</sequence>
<dbReference type="Proteomes" id="UP000218327">
    <property type="component" value="Unassembled WGS sequence"/>
</dbReference>
<dbReference type="Pfam" id="PF00440">
    <property type="entry name" value="TetR_N"/>
    <property type="match status" value="1"/>
</dbReference>
<dbReference type="PANTHER" id="PTHR30055">
    <property type="entry name" value="HTH-TYPE TRANSCRIPTIONAL REGULATOR RUTR"/>
    <property type="match status" value="1"/>
</dbReference>
<comment type="caution">
    <text evidence="6">The sequence shown here is derived from an EMBL/GenBank/DDBJ whole genome shotgun (WGS) entry which is preliminary data.</text>
</comment>
<dbReference type="SUPFAM" id="SSF48498">
    <property type="entry name" value="Tetracyclin repressor-like, C-terminal domain"/>
    <property type="match status" value="1"/>
</dbReference>
<keyword evidence="3" id="KW-0804">Transcription</keyword>
<dbReference type="GO" id="GO:0000976">
    <property type="term" value="F:transcription cis-regulatory region binding"/>
    <property type="evidence" value="ECO:0007669"/>
    <property type="project" value="TreeGrafter"/>
</dbReference>
<dbReference type="AlphaFoldDB" id="A0A2A5B703"/>
<evidence type="ECO:0000256" key="2">
    <source>
        <dbReference type="ARBA" id="ARBA00023125"/>
    </source>
</evidence>
<keyword evidence="2 4" id="KW-0238">DNA-binding</keyword>
<dbReference type="InterPro" id="IPR050109">
    <property type="entry name" value="HTH-type_TetR-like_transc_reg"/>
</dbReference>
<dbReference type="EMBL" id="NVVJ01000008">
    <property type="protein sequence ID" value="PCJ27091.1"/>
    <property type="molecule type" value="Genomic_DNA"/>
</dbReference>
<keyword evidence="1" id="KW-0805">Transcription regulation</keyword>
<dbReference type="Gene3D" id="1.10.357.10">
    <property type="entry name" value="Tetracycline Repressor, domain 2"/>
    <property type="match status" value="1"/>
</dbReference>
<dbReference type="Pfam" id="PF02909">
    <property type="entry name" value="TetR_C_1"/>
    <property type="match status" value="1"/>
</dbReference>
<dbReference type="SUPFAM" id="SSF46689">
    <property type="entry name" value="Homeodomain-like"/>
    <property type="match status" value="1"/>
</dbReference>
<evidence type="ECO:0000256" key="1">
    <source>
        <dbReference type="ARBA" id="ARBA00023015"/>
    </source>
</evidence>
<protein>
    <recommendedName>
        <fullName evidence="5">HTH tetR-type domain-containing protein</fullName>
    </recommendedName>
</protein>
<dbReference type="GO" id="GO:0003700">
    <property type="term" value="F:DNA-binding transcription factor activity"/>
    <property type="evidence" value="ECO:0007669"/>
    <property type="project" value="TreeGrafter"/>
</dbReference>
<organism evidence="6 7">
    <name type="scientific">SAR86 cluster bacterium</name>
    <dbReference type="NCBI Taxonomy" id="2030880"/>
    <lineage>
        <taxon>Bacteria</taxon>
        <taxon>Pseudomonadati</taxon>
        <taxon>Pseudomonadota</taxon>
        <taxon>Gammaproteobacteria</taxon>
        <taxon>SAR86 cluster</taxon>
    </lineage>
</organism>
<dbReference type="GO" id="GO:0045892">
    <property type="term" value="P:negative regulation of DNA-templated transcription"/>
    <property type="evidence" value="ECO:0007669"/>
    <property type="project" value="InterPro"/>
</dbReference>
<evidence type="ECO:0000313" key="6">
    <source>
        <dbReference type="EMBL" id="PCJ27091.1"/>
    </source>
</evidence>
<dbReference type="InterPro" id="IPR004111">
    <property type="entry name" value="Repressor_TetR_C"/>
</dbReference>
<evidence type="ECO:0000259" key="5">
    <source>
        <dbReference type="PROSITE" id="PS50977"/>
    </source>
</evidence>
<dbReference type="PROSITE" id="PS50977">
    <property type="entry name" value="HTH_TETR_2"/>
    <property type="match status" value="1"/>
</dbReference>
<evidence type="ECO:0000256" key="4">
    <source>
        <dbReference type="PROSITE-ProRule" id="PRU00335"/>
    </source>
</evidence>
<dbReference type="InterPro" id="IPR009057">
    <property type="entry name" value="Homeodomain-like_sf"/>
</dbReference>
<proteinExistence type="predicted"/>
<dbReference type="InterPro" id="IPR001647">
    <property type="entry name" value="HTH_TetR"/>
</dbReference>